<name>A0A5C5RFL6_9ACTN</name>
<proteinExistence type="predicted"/>
<dbReference type="Proteomes" id="UP000317291">
    <property type="component" value="Unassembled WGS sequence"/>
</dbReference>
<gene>
    <name evidence="1" type="ORF">FK529_06100</name>
</gene>
<dbReference type="InterPro" id="IPR036770">
    <property type="entry name" value="Ankyrin_rpt-contain_sf"/>
</dbReference>
<dbReference type="Gene3D" id="1.25.40.20">
    <property type="entry name" value="Ankyrin repeat-containing domain"/>
    <property type="match status" value="1"/>
</dbReference>
<evidence type="ECO:0008006" key="3">
    <source>
        <dbReference type="Google" id="ProtNLM"/>
    </source>
</evidence>
<dbReference type="AlphaFoldDB" id="A0A5C5RFL6"/>
<sequence length="178" mass="20244">MSEPPDTPVWTARHGTYKEFMESYSGTDYQKTVASYLPADRTLLWLSVGNKDADARVAISNQLIDDGVNVPYVDNNLNVLNIFLGNKHLVPAKDAPLLRRLLQEGADMNLYHHSKGMEGSTPVTALLMNMSLTEEEKIPMYEVLLEFPEFHYRNDDGSLRWGHRKVLTEVIEAHEARQ</sequence>
<comment type="caution">
    <text evidence="1">The sequence shown here is derived from an EMBL/GenBank/DDBJ whole genome shotgun (WGS) entry which is preliminary data.</text>
</comment>
<protein>
    <recommendedName>
        <fullName evidence="3">Ankyrin repeat domain-containing protein</fullName>
    </recommendedName>
</protein>
<organism evidence="1 2">
    <name type="scientific">Tsukamurella asaccharolytica</name>
    <dbReference type="NCBI Taxonomy" id="2592067"/>
    <lineage>
        <taxon>Bacteria</taxon>
        <taxon>Bacillati</taxon>
        <taxon>Actinomycetota</taxon>
        <taxon>Actinomycetes</taxon>
        <taxon>Mycobacteriales</taxon>
        <taxon>Tsukamurellaceae</taxon>
        <taxon>Tsukamurella</taxon>
    </lineage>
</organism>
<reference evidence="1 2" key="1">
    <citation type="submission" date="2019-06" db="EMBL/GenBank/DDBJ databases">
        <title>Tsukamurella conjunctivitidis sp. nov., Tsukamurella assacharolytica sp. nov. and Tsukamurella sputae sp. nov. isolated from patients with conjunctivitis, bacteraemia (lymphoma) and respiratory infection (sputum) in Hong Kong.</title>
        <authorList>
            <person name="Teng J.L.L."/>
            <person name="Lee H.H."/>
            <person name="Fong J.Y.H."/>
            <person name="Fok K.M.N."/>
            <person name="Lau S.K.P."/>
            <person name="Woo P.C.Y."/>
        </authorList>
    </citation>
    <scope>NUCLEOTIDE SEQUENCE [LARGE SCALE GENOMIC DNA]</scope>
    <source>
        <strain evidence="1 2">HKU71</strain>
    </source>
</reference>
<dbReference type="OrthoDB" id="2038281at2"/>
<keyword evidence="2" id="KW-1185">Reference proteome</keyword>
<accession>A0A5C5RFL6</accession>
<evidence type="ECO:0000313" key="1">
    <source>
        <dbReference type="EMBL" id="TWS20885.1"/>
    </source>
</evidence>
<evidence type="ECO:0000313" key="2">
    <source>
        <dbReference type="Proteomes" id="UP000317291"/>
    </source>
</evidence>
<dbReference type="EMBL" id="VIGW01000002">
    <property type="protein sequence ID" value="TWS20885.1"/>
    <property type="molecule type" value="Genomic_DNA"/>
</dbReference>
<dbReference type="RefSeq" id="WP_146560104.1">
    <property type="nucleotide sequence ID" value="NZ_VIGW01000002.1"/>
</dbReference>